<reference evidence="1 2" key="1">
    <citation type="submission" date="2023-07" db="EMBL/GenBank/DDBJ databases">
        <title>Sorghum-associated microbial communities from plants grown in Nebraska, USA.</title>
        <authorList>
            <person name="Schachtman D."/>
        </authorList>
    </citation>
    <scope>NUCLEOTIDE SEQUENCE [LARGE SCALE GENOMIC DNA]</scope>
    <source>
        <strain evidence="1 2">DS1316</strain>
    </source>
</reference>
<comment type="caution">
    <text evidence="1">The sequence shown here is derived from an EMBL/GenBank/DDBJ whole genome shotgun (WGS) entry which is preliminary data.</text>
</comment>
<evidence type="ECO:0000313" key="2">
    <source>
        <dbReference type="Proteomes" id="UP001264340"/>
    </source>
</evidence>
<evidence type="ECO:0000313" key="1">
    <source>
        <dbReference type="EMBL" id="MDR6409734.1"/>
    </source>
</evidence>
<proteinExistence type="predicted"/>
<name>A0ABU1LSL8_9BURK</name>
<keyword evidence="2" id="KW-1185">Reference proteome</keyword>
<protein>
    <submittedName>
        <fullName evidence="1">Uncharacterized protein</fullName>
    </submittedName>
</protein>
<dbReference type="Proteomes" id="UP001264340">
    <property type="component" value="Unassembled WGS sequence"/>
</dbReference>
<dbReference type="RefSeq" id="WP_310121482.1">
    <property type="nucleotide sequence ID" value="NZ_JAVDRP010000005.1"/>
</dbReference>
<accession>A0ABU1LSL8</accession>
<organism evidence="1 2">
    <name type="scientific">Paraburkholderia terricola</name>
    <dbReference type="NCBI Taxonomy" id="169427"/>
    <lineage>
        <taxon>Bacteria</taxon>
        <taxon>Pseudomonadati</taxon>
        <taxon>Pseudomonadota</taxon>
        <taxon>Betaproteobacteria</taxon>
        <taxon>Burkholderiales</taxon>
        <taxon>Burkholderiaceae</taxon>
        <taxon>Paraburkholderia</taxon>
    </lineage>
</organism>
<dbReference type="EMBL" id="JAVDRP010000005">
    <property type="protein sequence ID" value="MDR6409734.1"/>
    <property type="molecule type" value="Genomic_DNA"/>
</dbReference>
<sequence length="88" mass="9994">MKTASVAARFAALAESIELRREGLIGATQYRDSQFELASRGLSPEDRRIAAMAFNKAFEQRIVRQWPDDHRAAVARQRLQTWAVCDES</sequence>
<gene>
    <name evidence="1" type="ORF">J2804_003139</name>
</gene>